<accession>A0AAE1DLC2</accession>
<dbReference type="InterPro" id="IPR026179">
    <property type="entry name" value="Slain"/>
</dbReference>
<dbReference type="GO" id="GO:0031116">
    <property type="term" value="P:positive regulation of microtubule polymerization"/>
    <property type="evidence" value="ECO:0007669"/>
    <property type="project" value="TreeGrafter"/>
</dbReference>
<protein>
    <recommendedName>
        <fullName evidence="7">SLAIN motif-containing protein 2</fullName>
    </recommendedName>
</protein>
<dbReference type="PANTHER" id="PTHR22406:SF7">
    <property type="entry name" value="NASCENT POLYPEPTIDE-ASSOCIATED COMPLEX SUBUNIT ALPHA, MUSCLE-SPECIFIC FORM"/>
    <property type="match status" value="1"/>
</dbReference>
<feature type="compositionally biased region" description="Polar residues" evidence="4">
    <location>
        <begin position="391"/>
        <end position="401"/>
    </location>
</feature>
<feature type="compositionally biased region" description="Polar residues" evidence="4">
    <location>
        <begin position="473"/>
        <end position="483"/>
    </location>
</feature>
<feature type="compositionally biased region" description="Low complexity" evidence="4">
    <location>
        <begin position="138"/>
        <end position="160"/>
    </location>
</feature>
<feature type="region of interest" description="Disordered" evidence="4">
    <location>
        <begin position="336"/>
        <end position="505"/>
    </location>
</feature>
<evidence type="ECO:0008006" key="7">
    <source>
        <dbReference type="Google" id="ProtNLM"/>
    </source>
</evidence>
<evidence type="ECO:0000256" key="3">
    <source>
        <dbReference type="SAM" id="Coils"/>
    </source>
</evidence>
<dbReference type="AlphaFoldDB" id="A0AAE1DLC2"/>
<name>A0AAE1DLC2_9GAST</name>
<keyword evidence="6" id="KW-1185">Reference proteome</keyword>
<feature type="region of interest" description="Disordered" evidence="4">
    <location>
        <begin position="248"/>
        <end position="312"/>
    </location>
</feature>
<feature type="compositionally biased region" description="Low complexity" evidence="4">
    <location>
        <begin position="336"/>
        <end position="347"/>
    </location>
</feature>
<feature type="region of interest" description="Disordered" evidence="4">
    <location>
        <begin position="133"/>
        <end position="227"/>
    </location>
</feature>
<dbReference type="Pfam" id="PF15301">
    <property type="entry name" value="SLAIN"/>
    <property type="match status" value="1"/>
</dbReference>
<gene>
    <name evidence="5" type="ORF">RRG08_035089</name>
</gene>
<dbReference type="GO" id="GO:0031122">
    <property type="term" value="P:cytoplasmic microtubule organization"/>
    <property type="evidence" value="ECO:0007669"/>
    <property type="project" value="TreeGrafter"/>
</dbReference>
<proteinExistence type="inferred from homology"/>
<evidence type="ECO:0000313" key="5">
    <source>
        <dbReference type="EMBL" id="KAK3774662.1"/>
    </source>
</evidence>
<feature type="coiled-coil region" evidence="3">
    <location>
        <begin position="13"/>
        <end position="40"/>
    </location>
</feature>
<evidence type="ECO:0000256" key="4">
    <source>
        <dbReference type="SAM" id="MobiDB-lite"/>
    </source>
</evidence>
<dbReference type="GO" id="GO:0007020">
    <property type="term" value="P:microtubule nucleation"/>
    <property type="evidence" value="ECO:0007669"/>
    <property type="project" value="TreeGrafter"/>
</dbReference>
<dbReference type="EMBL" id="JAWDGP010003399">
    <property type="protein sequence ID" value="KAK3774662.1"/>
    <property type="molecule type" value="Genomic_DNA"/>
</dbReference>
<evidence type="ECO:0000313" key="6">
    <source>
        <dbReference type="Proteomes" id="UP001283361"/>
    </source>
</evidence>
<comment type="caution">
    <text evidence="5">The sequence shown here is derived from an EMBL/GenBank/DDBJ whole genome shotgun (WGS) entry which is preliminary data.</text>
</comment>
<dbReference type="Proteomes" id="UP001283361">
    <property type="component" value="Unassembled WGS sequence"/>
</dbReference>
<organism evidence="5 6">
    <name type="scientific">Elysia crispata</name>
    <name type="common">lettuce slug</name>
    <dbReference type="NCBI Taxonomy" id="231223"/>
    <lineage>
        <taxon>Eukaryota</taxon>
        <taxon>Metazoa</taxon>
        <taxon>Spiralia</taxon>
        <taxon>Lophotrochozoa</taxon>
        <taxon>Mollusca</taxon>
        <taxon>Gastropoda</taxon>
        <taxon>Heterobranchia</taxon>
        <taxon>Euthyneura</taxon>
        <taxon>Panpulmonata</taxon>
        <taxon>Sacoglossa</taxon>
        <taxon>Placobranchoidea</taxon>
        <taxon>Plakobranchidae</taxon>
        <taxon>Elysia</taxon>
    </lineage>
</organism>
<reference evidence="5" key="1">
    <citation type="journal article" date="2023" name="G3 (Bethesda)">
        <title>A reference genome for the long-term kleptoplast-retaining sea slug Elysia crispata morphotype clarki.</title>
        <authorList>
            <person name="Eastman K.E."/>
            <person name="Pendleton A.L."/>
            <person name="Shaikh M.A."/>
            <person name="Suttiyut T."/>
            <person name="Ogas R."/>
            <person name="Tomko P."/>
            <person name="Gavelis G."/>
            <person name="Widhalm J.R."/>
            <person name="Wisecaver J.H."/>
        </authorList>
    </citation>
    <scope>NUCLEOTIDE SEQUENCE</scope>
    <source>
        <strain evidence="5">ECLA1</strain>
    </source>
</reference>
<feature type="compositionally biased region" description="Polar residues" evidence="4">
    <location>
        <begin position="293"/>
        <end position="312"/>
    </location>
</feature>
<evidence type="ECO:0000256" key="2">
    <source>
        <dbReference type="ARBA" id="ARBA00023054"/>
    </source>
</evidence>
<sequence>MDVEGVIDPHNEVKKLQDLVKKLERQNEALRTKQDVARQRNGDVALFNGNSHNLDQDGTQESSKVLSLKGGNVALEDLEDIDYSDDELCPAKGPSSQLSEESLLLWVRQDFDHPIPEVASSRRDLLNKLDEAARMRHSSSSPLLTSQTLSSKSTSSLSQSAEESGSRTPPHRNGAHGRPGFITPAQKIPAVNTGTFTRPKRPPASTVTGPMYGEGDQPQQPMDGSFYLGDAADISDIENLAKQQEANLRQNLTPANRKATRPKQALLDGENGPRLSPSRFDLEGSYLAKHRGSQSSEHSTPPDSPHQTNQNFQLQNSHGKDLQVMRADNLPTLRGSLQRSSLNSSDSSLERNSVHSANSDEGYGRHHQSKLAPEANRGPPQGRSMLPPPSSTNYRNAQPQSRRALPSGLARPQQRGVSPNSGASQRQQQRGVSPQRPATAGPEHEGQRRGVSPQRSSGLPMPRRQIMKPGSIATRSSLPQFRRSNLPAPKMSTQASEENWRDGCF</sequence>
<keyword evidence="2 3" id="KW-0175">Coiled coil</keyword>
<evidence type="ECO:0000256" key="1">
    <source>
        <dbReference type="ARBA" id="ARBA00006652"/>
    </source>
</evidence>
<feature type="compositionally biased region" description="Polar residues" evidence="4">
    <location>
        <begin position="415"/>
        <end position="432"/>
    </location>
</feature>
<dbReference type="PANTHER" id="PTHR22406">
    <property type="entry name" value="NASCENT POLYPEPTIDE-ASSOCIATED COMPLEX SUBUNIT ALPHA, MUSCLE-SPECIFIC FORM"/>
    <property type="match status" value="1"/>
</dbReference>
<dbReference type="GO" id="GO:0035371">
    <property type="term" value="C:microtubule plus-end"/>
    <property type="evidence" value="ECO:0007669"/>
    <property type="project" value="TreeGrafter"/>
</dbReference>
<comment type="similarity">
    <text evidence="1">Belongs to the SLAIN motif-containing family.</text>
</comment>